<organism evidence="1 2">
    <name type="scientific">Rangifer tarandus platyrhynchus</name>
    <name type="common">Svalbard reindeer</name>
    <dbReference type="NCBI Taxonomy" id="3082113"/>
    <lineage>
        <taxon>Eukaryota</taxon>
        <taxon>Metazoa</taxon>
        <taxon>Chordata</taxon>
        <taxon>Craniata</taxon>
        <taxon>Vertebrata</taxon>
        <taxon>Euteleostomi</taxon>
        <taxon>Mammalia</taxon>
        <taxon>Eutheria</taxon>
        <taxon>Laurasiatheria</taxon>
        <taxon>Artiodactyla</taxon>
        <taxon>Ruminantia</taxon>
        <taxon>Pecora</taxon>
        <taxon>Cervidae</taxon>
        <taxon>Odocoileinae</taxon>
        <taxon>Rangifer</taxon>
    </lineage>
</organism>
<evidence type="ECO:0000313" key="1">
    <source>
        <dbReference type="EMBL" id="CAI9180469.1"/>
    </source>
</evidence>
<keyword evidence="2" id="KW-1185">Reference proteome</keyword>
<reference evidence="1" key="1">
    <citation type="submission" date="2023-04" db="EMBL/GenBank/DDBJ databases">
        <authorList>
            <consortium name="ELIXIR-Norway"/>
        </authorList>
    </citation>
    <scope>NUCLEOTIDE SEQUENCE [LARGE SCALE GENOMIC DNA]</scope>
</reference>
<evidence type="ECO:0000313" key="2">
    <source>
        <dbReference type="Proteomes" id="UP001176941"/>
    </source>
</evidence>
<sequence>MDCSPPGSSVHGIFLAGILEWVATPSSRGSSRPRDLCCLFCRWILYLLSHQGRPICDLSGVKDKQRLTSVKAVRTDFIQLLTVGERAELHSICAEVTAFYLFIYLFLVTAF</sequence>
<name>A0ABN9A3C5_RANTA</name>
<gene>
    <name evidence="1" type="ORF">MRATA1EN1_LOCUS29431</name>
</gene>
<protein>
    <submittedName>
        <fullName evidence="1">Uncharacterized protein</fullName>
    </submittedName>
</protein>
<dbReference type="Proteomes" id="UP001176941">
    <property type="component" value="Chromosome X"/>
</dbReference>
<dbReference type="EMBL" id="OX460343">
    <property type="protein sequence ID" value="CAI9180469.1"/>
    <property type="molecule type" value="Genomic_DNA"/>
</dbReference>
<accession>A0ABN9A3C5</accession>
<proteinExistence type="predicted"/>